<dbReference type="Gene3D" id="1.10.630.10">
    <property type="entry name" value="Cytochrome P450"/>
    <property type="match status" value="2"/>
</dbReference>
<dbReference type="GO" id="GO:0042448">
    <property type="term" value="P:progesterone metabolic process"/>
    <property type="evidence" value="ECO:0007669"/>
    <property type="project" value="TreeGrafter"/>
</dbReference>
<evidence type="ECO:0000256" key="2">
    <source>
        <dbReference type="ARBA" id="ARBA00004524"/>
    </source>
</evidence>
<evidence type="ECO:0000256" key="27">
    <source>
        <dbReference type="ARBA" id="ARBA00047425"/>
    </source>
</evidence>
<keyword evidence="9 37" id="KW-0349">Heme</keyword>
<dbReference type="GO" id="GO:0042446">
    <property type="term" value="P:hormone biosynthetic process"/>
    <property type="evidence" value="ECO:0007669"/>
    <property type="project" value="TreeGrafter"/>
</dbReference>
<evidence type="ECO:0000256" key="36">
    <source>
        <dbReference type="ARBA" id="ARBA00049423"/>
    </source>
</evidence>
<dbReference type="SUPFAM" id="SSF48264">
    <property type="entry name" value="Cytochrome P450"/>
    <property type="match status" value="2"/>
</dbReference>
<keyword evidence="16" id="KW-0443">Lipid metabolism</keyword>
<evidence type="ECO:0000256" key="37">
    <source>
        <dbReference type="PIRSR" id="PIRSR602401-1"/>
    </source>
</evidence>
<dbReference type="PROSITE" id="PS00086">
    <property type="entry name" value="CYTOCHROME_P450"/>
    <property type="match status" value="2"/>
</dbReference>
<feature type="chain" id="PRO_5042295471" description="Steroid 17-alpha-hydroxylase/17,20 lyase" evidence="38">
    <location>
        <begin position="25"/>
        <end position="904"/>
    </location>
</feature>
<dbReference type="EMBL" id="JAKZEL010000025">
    <property type="protein sequence ID" value="KAI4530539.1"/>
    <property type="molecule type" value="Genomic_DNA"/>
</dbReference>
<dbReference type="GO" id="GO:0005506">
    <property type="term" value="F:iron ion binding"/>
    <property type="evidence" value="ECO:0007669"/>
    <property type="project" value="InterPro"/>
</dbReference>
<evidence type="ECO:0000256" key="18">
    <source>
        <dbReference type="ARBA" id="ARBA00023239"/>
    </source>
</evidence>
<dbReference type="EC" id="1.14.14.32" evidence="6"/>
<evidence type="ECO:0000256" key="7">
    <source>
        <dbReference type="ARBA" id="ARBA00012359"/>
    </source>
</evidence>
<evidence type="ECO:0000256" key="22">
    <source>
        <dbReference type="ARBA" id="ARBA00032037"/>
    </source>
</evidence>
<comment type="caution">
    <text evidence="39">The sequence shown here is derived from an EMBL/GenBank/DDBJ whole genome shotgun (WGS) entry which is preliminary data.</text>
</comment>
<evidence type="ECO:0000256" key="16">
    <source>
        <dbReference type="ARBA" id="ARBA00023098"/>
    </source>
</evidence>
<evidence type="ECO:0000313" key="40">
    <source>
        <dbReference type="Proteomes" id="UP001214576"/>
    </source>
</evidence>
<gene>
    <name evidence="39" type="ORF">MG293_019428</name>
</gene>
<keyword evidence="17" id="KW-0472">Membrane</keyword>
<evidence type="ECO:0000256" key="14">
    <source>
        <dbReference type="ARBA" id="ARBA00023004"/>
    </source>
</evidence>
<dbReference type="FunFam" id="1.10.630.10:FF:000002">
    <property type="entry name" value="Cytochrome P450 1A1"/>
    <property type="match status" value="2"/>
</dbReference>
<dbReference type="EC" id="1.14.14.19" evidence="7"/>
<keyword evidence="11" id="KW-0256">Endoplasmic reticulum</keyword>
<evidence type="ECO:0000256" key="34">
    <source>
        <dbReference type="ARBA" id="ARBA00048888"/>
    </source>
</evidence>
<comment type="catalytic activity">
    <reaction evidence="28">
        <text>17alpha-hydroxyprogesterone + reduced [NADPH--hemoprotein reductase] + O2 = 16alpha,17alpha-dihydroxyprogesterone + oxidized [NADPH--hemoprotein reductase] + H2O + H(+)</text>
        <dbReference type="Rhea" id="RHEA:53216"/>
        <dbReference type="Rhea" id="RHEA-COMP:11964"/>
        <dbReference type="Rhea" id="RHEA-COMP:11965"/>
        <dbReference type="ChEBI" id="CHEBI:763"/>
        <dbReference type="ChEBI" id="CHEBI:15377"/>
        <dbReference type="ChEBI" id="CHEBI:15378"/>
        <dbReference type="ChEBI" id="CHEBI:15379"/>
        <dbReference type="ChEBI" id="CHEBI:17252"/>
        <dbReference type="ChEBI" id="CHEBI:57618"/>
        <dbReference type="ChEBI" id="CHEBI:58210"/>
    </reaction>
    <physiologicalReaction direction="left-to-right" evidence="28">
        <dbReference type="Rhea" id="RHEA:53217"/>
    </physiologicalReaction>
</comment>
<evidence type="ECO:0000313" key="39">
    <source>
        <dbReference type="EMBL" id="KAI4530539.1"/>
    </source>
</evidence>
<protein>
    <recommendedName>
        <fullName evidence="8">Steroid 17-alpha-hydroxylase/17,20 lyase</fullName>
        <ecNumber evidence="7">1.14.14.19</ecNumber>
        <ecNumber evidence="6">1.14.14.32</ecNumber>
    </recommendedName>
    <alternativeName>
        <fullName evidence="24">17-alpha-hydroxyprogesterone aldolase</fullName>
    </alternativeName>
    <alternativeName>
        <fullName evidence="22">CYPXVII</fullName>
    </alternativeName>
    <alternativeName>
        <fullName evidence="21">Cytochrome P450 17A1</fullName>
    </alternativeName>
    <alternativeName>
        <fullName evidence="23">Cytochrome P450-C17</fullName>
    </alternativeName>
    <alternativeName>
        <fullName evidence="26">Steroid 17-alpha-monooxygenase</fullName>
    </alternativeName>
</protein>
<evidence type="ECO:0000256" key="20">
    <source>
        <dbReference type="ARBA" id="ARBA00025710"/>
    </source>
</evidence>
<comment type="catalytic activity">
    <reaction evidence="32">
        <text>16alpha,17alpha-dihydroxyprogesterone + reduced [NADPH--hemoprotein reductase] + O2 = 6beta,16alpha,17alpha-trihydroxyprogesterone + oxidized [NADPH--hemoprotein reductase] + H2O + H(+)</text>
        <dbReference type="Rhea" id="RHEA:53220"/>
        <dbReference type="Rhea" id="RHEA-COMP:11964"/>
        <dbReference type="Rhea" id="RHEA-COMP:11965"/>
        <dbReference type="ChEBI" id="CHEBI:763"/>
        <dbReference type="ChEBI" id="CHEBI:15377"/>
        <dbReference type="ChEBI" id="CHEBI:15378"/>
        <dbReference type="ChEBI" id="CHEBI:15379"/>
        <dbReference type="ChEBI" id="CHEBI:57618"/>
        <dbReference type="ChEBI" id="CHEBI:58210"/>
        <dbReference type="ChEBI" id="CHEBI:137046"/>
    </reaction>
    <physiologicalReaction direction="left-to-right" evidence="32">
        <dbReference type="Rhea" id="RHEA:53221"/>
    </physiologicalReaction>
</comment>
<dbReference type="InterPro" id="IPR002401">
    <property type="entry name" value="Cyt_P450_E_grp-I"/>
</dbReference>
<proteinExistence type="inferred from homology"/>
<comment type="subcellular location">
    <subcellularLocation>
        <location evidence="3">Endoplasmic reticulum membrane</location>
    </subcellularLocation>
    <subcellularLocation>
        <location evidence="2">Microsome membrane</location>
    </subcellularLocation>
</comment>
<comment type="catalytic activity">
    <reaction evidence="30">
        <text>progesterone + reduced [NADPH--hemoprotein reductase] + O2 = 17alpha-hydroxyprogesterone + oxidized [NADPH--hemoprotein reductase] + H2O + H(+)</text>
        <dbReference type="Rhea" id="RHEA:46308"/>
        <dbReference type="Rhea" id="RHEA-COMP:11964"/>
        <dbReference type="Rhea" id="RHEA-COMP:11965"/>
        <dbReference type="ChEBI" id="CHEBI:15377"/>
        <dbReference type="ChEBI" id="CHEBI:15378"/>
        <dbReference type="ChEBI" id="CHEBI:15379"/>
        <dbReference type="ChEBI" id="CHEBI:17026"/>
        <dbReference type="ChEBI" id="CHEBI:17252"/>
        <dbReference type="ChEBI" id="CHEBI:57618"/>
        <dbReference type="ChEBI" id="CHEBI:58210"/>
        <dbReference type="EC" id="1.14.14.19"/>
    </reaction>
    <physiologicalReaction direction="left-to-right" evidence="30">
        <dbReference type="Rhea" id="RHEA:46309"/>
    </physiologicalReaction>
</comment>
<evidence type="ECO:0000256" key="23">
    <source>
        <dbReference type="ARBA" id="ARBA00032167"/>
    </source>
</evidence>
<dbReference type="InterPro" id="IPR001128">
    <property type="entry name" value="Cyt_P450"/>
</dbReference>
<comment type="pathway">
    <text evidence="20">Steroid hormone biosynthesis.</text>
</comment>
<dbReference type="GO" id="GO:0005789">
    <property type="term" value="C:endoplasmic reticulum membrane"/>
    <property type="evidence" value="ECO:0007669"/>
    <property type="project" value="UniProtKB-SubCell"/>
</dbReference>
<evidence type="ECO:0000256" key="25">
    <source>
        <dbReference type="ARBA" id="ARBA00043954"/>
    </source>
</evidence>
<dbReference type="InterPro" id="IPR017972">
    <property type="entry name" value="Cyt_P450_CS"/>
</dbReference>
<keyword evidence="10 37" id="KW-0479">Metal-binding</keyword>
<dbReference type="PANTHER" id="PTHR24289">
    <property type="entry name" value="STEROID 17-ALPHA-HYDROXYLASE/17,20 LYASE"/>
    <property type="match status" value="1"/>
</dbReference>
<keyword evidence="38" id="KW-0732">Signal</keyword>
<dbReference type="Proteomes" id="UP001214576">
    <property type="component" value="Unassembled WGS sequence"/>
</dbReference>
<evidence type="ECO:0000256" key="31">
    <source>
        <dbReference type="ARBA" id="ARBA00048172"/>
    </source>
</evidence>
<keyword evidence="18" id="KW-0456">Lyase</keyword>
<comment type="catalytic activity">
    <reaction evidence="27">
        <text>3beta-hydroxyandrost-5-en-17-one + reduced [NADPH--hemoprotein reductase] + O2 = 3beta,16alpha-dihydroxy-androst-5-en-17-one + oxidized [NADPH--hemoprotein reductase] + H2O + H(+)</text>
        <dbReference type="Rhea" id="RHEA:47220"/>
        <dbReference type="Rhea" id="RHEA-COMP:11964"/>
        <dbReference type="Rhea" id="RHEA-COMP:11965"/>
        <dbReference type="ChEBI" id="CHEBI:15377"/>
        <dbReference type="ChEBI" id="CHEBI:15378"/>
        <dbReference type="ChEBI" id="CHEBI:15379"/>
        <dbReference type="ChEBI" id="CHEBI:27771"/>
        <dbReference type="ChEBI" id="CHEBI:28689"/>
        <dbReference type="ChEBI" id="CHEBI:57618"/>
        <dbReference type="ChEBI" id="CHEBI:58210"/>
    </reaction>
    <physiologicalReaction direction="left-to-right" evidence="27">
        <dbReference type="Rhea" id="RHEA:47221"/>
    </physiologicalReaction>
</comment>
<keyword evidence="12" id="KW-0492">Microsome</keyword>
<evidence type="ECO:0000256" key="6">
    <source>
        <dbReference type="ARBA" id="ARBA00012354"/>
    </source>
</evidence>
<evidence type="ECO:0000256" key="10">
    <source>
        <dbReference type="ARBA" id="ARBA00022723"/>
    </source>
</evidence>
<evidence type="ECO:0000256" key="17">
    <source>
        <dbReference type="ARBA" id="ARBA00023136"/>
    </source>
</evidence>
<keyword evidence="19" id="KW-0755">Steroidogenesis</keyword>
<dbReference type="PRINTS" id="PR00385">
    <property type="entry name" value="P450"/>
</dbReference>
<dbReference type="GO" id="GO:0004508">
    <property type="term" value="F:steroid 17-alpha-monooxygenase activity"/>
    <property type="evidence" value="ECO:0007669"/>
    <property type="project" value="UniProtKB-EC"/>
</dbReference>
<keyword evidence="14 37" id="KW-0408">Iron</keyword>
<organism evidence="39 40">
    <name type="scientific">Ovis ammon polii</name>
    <dbReference type="NCBI Taxonomy" id="230172"/>
    <lineage>
        <taxon>Eukaryota</taxon>
        <taxon>Metazoa</taxon>
        <taxon>Chordata</taxon>
        <taxon>Craniata</taxon>
        <taxon>Vertebrata</taxon>
        <taxon>Euteleostomi</taxon>
        <taxon>Mammalia</taxon>
        <taxon>Eutheria</taxon>
        <taxon>Laurasiatheria</taxon>
        <taxon>Artiodactyla</taxon>
        <taxon>Ruminantia</taxon>
        <taxon>Pecora</taxon>
        <taxon>Bovidae</taxon>
        <taxon>Caprinae</taxon>
        <taxon>Ovis</taxon>
    </lineage>
</organism>
<evidence type="ECO:0000256" key="26">
    <source>
        <dbReference type="ARBA" id="ARBA00044223"/>
    </source>
</evidence>
<reference evidence="39" key="1">
    <citation type="submission" date="2022-03" db="EMBL/GenBank/DDBJ databases">
        <title>Genomic analyses of argali, domestic sheep and their hybrids provide insights into chromosomal evolution, heterosis and genetic basis of agronomic traits.</title>
        <authorList>
            <person name="Li M."/>
        </authorList>
    </citation>
    <scope>NUCLEOTIDE SEQUENCE</scope>
    <source>
        <strain evidence="39">CAU-MHL-2022a</strain>
        <tissue evidence="39">Skin</tissue>
    </source>
</reference>
<evidence type="ECO:0000256" key="21">
    <source>
        <dbReference type="ARBA" id="ARBA00030382"/>
    </source>
</evidence>
<feature type="binding site" description="axial binding residue" evidence="37">
    <location>
        <position position="442"/>
    </location>
    <ligand>
        <name>heme</name>
        <dbReference type="ChEBI" id="CHEBI:30413"/>
    </ligand>
    <ligandPart>
        <name>Fe</name>
        <dbReference type="ChEBI" id="CHEBI:18248"/>
    </ligandPart>
</feature>
<comment type="catalytic activity">
    <reaction evidence="33">
        <text>a C21-steroid + reduced [NADPH--hemoprotein reductase] + O2 = a 17alpha-hydroxy-C21-steroid + oxidized [NADPH--hemoprotein reductase] + H2O + H(+)</text>
        <dbReference type="Rhea" id="RHEA:65760"/>
        <dbReference type="Rhea" id="RHEA-COMP:11964"/>
        <dbReference type="Rhea" id="RHEA-COMP:11965"/>
        <dbReference type="ChEBI" id="CHEBI:15377"/>
        <dbReference type="ChEBI" id="CHEBI:15378"/>
        <dbReference type="ChEBI" id="CHEBI:15379"/>
        <dbReference type="ChEBI" id="CHEBI:57618"/>
        <dbReference type="ChEBI" id="CHEBI:58210"/>
        <dbReference type="ChEBI" id="CHEBI:61313"/>
        <dbReference type="ChEBI" id="CHEBI:138141"/>
        <dbReference type="EC" id="1.14.14.19"/>
    </reaction>
    <physiologicalReaction direction="left-to-right" evidence="33">
        <dbReference type="Rhea" id="RHEA:65761"/>
    </physiologicalReaction>
</comment>
<evidence type="ECO:0000256" key="30">
    <source>
        <dbReference type="ARBA" id="ARBA00047982"/>
    </source>
</evidence>
<evidence type="ECO:0000256" key="19">
    <source>
        <dbReference type="ARBA" id="ARBA00023250"/>
    </source>
</evidence>
<evidence type="ECO:0000256" key="1">
    <source>
        <dbReference type="ARBA" id="ARBA00001971"/>
    </source>
</evidence>
<evidence type="ECO:0000256" key="8">
    <source>
        <dbReference type="ARBA" id="ARBA00014119"/>
    </source>
</evidence>
<comment type="similarity">
    <text evidence="5">Belongs to the cytochrome P450 family.</text>
</comment>
<dbReference type="CDD" id="cd20673">
    <property type="entry name" value="CYP17A1"/>
    <property type="match status" value="1"/>
</dbReference>
<evidence type="ECO:0000256" key="38">
    <source>
        <dbReference type="SAM" id="SignalP"/>
    </source>
</evidence>
<comment type="catalytic activity">
    <reaction evidence="29">
        <text>17alpha-hydroxyprogesterone + reduced [NADPH--hemoprotein reductase] + O2 = androst-4-ene-3,17-dione + acetate + oxidized [NADPH--hemoprotein reductase] + H2O + 2 H(+)</text>
        <dbReference type="Rhea" id="RHEA:14753"/>
        <dbReference type="Rhea" id="RHEA-COMP:11964"/>
        <dbReference type="Rhea" id="RHEA-COMP:11965"/>
        <dbReference type="ChEBI" id="CHEBI:15377"/>
        <dbReference type="ChEBI" id="CHEBI:15378"/>
        <dbReference type="ChEBI" id="CHEBI:15379"/>
        <dbReference type="ChEBI" id="CHEBI:16422"/>
        <dbReference type="ChEBI" id="CHEBI:17252"/>
        <dbReference type="ChEBI" id="CHEBI:30089"/>
        <dbReference type="ChEBI" id="CHEBI:57618"/>
        <dbReference type="ChEBI" id="CHEBI:58210"/>
        <dbReference type="EC" id="1.14.14.32"/>
    </reaction>
    <physiologicalReaction direction="left-to-right" evidence="29">
        <dbReference type="Rhea" id="RHEA:14754"/>
    </physiologicalReaction>
</comment>
<evidence type="ECO:0000256" key="29">
    <source>
        <dbReference type="ARBA" id="ARBA00047815"/>
    </source>
</evidence>
<comment type="catalytic activity">
    <reaction evidence="34">
        <text>pregnenolone + reduced [NADPH--hemoprotein reductase] + O2 = 17alpha-hydroxypregnenolone + oxidized [NADPH--hemoprotein reductase] + H2O + H(+)</text>
        <dbReference type="Rhea" id="RHEA:50236"/>
        <dbReference type="Rhea" id="RHEA-COMP:11964"/>
        <dbReference type="Rhea" id="RHEA-COMP:11965"/>
        <dbReference type="ChEBI" id="CHEBI:15377"/>
        <dbReference type="ChEBI" id="CHEBI:15378"/>
        <dbReference type="ChEBI" id="CHEBI:15379"/>
        <dbReference type="ChEBI" id="CHEBI:16581"/>
        <dbReference type="ChEBI" id="CHEBI:28750"/>
        <dbReference type="ChEBI" id="CHEBI:57618"/>
        <dbReference type="ChEBI" id="CHEBI:58210"/>
        <dbReference type="EC" id="1.14.14.19"/>
    </reaction>
    <physiologicalReaction direction="left-to-right" evidence="34">
        <dbReference type="Rhea" id="RHEA:50237"/>
    </physiologicalReaction>
</comment>
<comment type="catalytic activity">
    <reaction evidence="31">
        <text>androst-4-ene-3,17-dione + reduced [NADPH--hemoprotein reductase] + O2 = 16alpha-hydroxyandrost-4-ene-3,17-dione + oxidized [NADPH--hemoprotein reductase] + H2O + H(+)</text>
        <dbReference type="Rhea" id="RHEA:53228"/>
        <dbReference type="Rhea" id="RHEA-COMP:11964"/>
        <dbReference type="Rhea" id="RHEA-COMP:11965"/>
        <dbReference type="ChEBI" id="CHEBI:15377"/>
        <dbReference type="ChEBI" id="CHEBI:15378"/>
        <dbReference type="ChEBI" id="CHEBI:15379"/>
        <dbReference type="ChEBI" id="CHEBI:16422"/>
        <dbReference type="ChEBI" id="CHEBI:27582"/>
        <dbReference type="ChEBI" id="CHEBI:57618"/>
        <dbReference type="ChEBI" id="CHEBI:58210"/>
    </reaction>
    <physiologicalReaction direction="left-to-right" evidence="31">
        <dbReference type="Rhea" id="RHEA:53229"/>
    </physiologicalReaction>
</comment>
<comment type="pathway">
    <text evidence="4">Hormone biosynthesis.</text>
</comment>
<dbReference type="GO" id="GO:0016829">
    <property type="term" value="F:lyase activity"/>
    <property type="evidence" value="ECO:0007669"/>
    <property type="project" value="UniProtKB-KW"/>
</dbReference>
<dbReference type="GO" id="GO:0006694">
    <property type="term" value="P:steroid biosynthetic process"/>
    <property type="evidence" value="ECO:0007669"/>
    <property type="project" value="UniProtKB-KW"/>
</dbReference>
<evidence type="ECO:0000256" key="35">
    <source>
        <dbReference type="ARBA" id="ARBA00049083"/>
    </source>
</evidence>
<comment type="catalytic activity">
    <reaction evidence="35">
        <text>17alpha-hydroxypregnenolone + reduced [NADPH--hemoprotein reductase] + O2 = 3beta-hydroxyandrost-5-en-17-one + acetate + oxidized [NADPH--hemoprotein reductase] + H2O + 2 H(+)</text>
        <dbReference type="Rhea" id="RHEA:50244"/>
        <dbReference type="Rhea" id="RHEA-COMP:11964"/>
        <dbReference type="Rhea" id="RHEA-COMP:11965"/>
        <dbReference type="ChEBI" id="CHEBI:15377"/>
        <dbReference type="ChEBI" id="CHEBI:15378"/>
        <dbReference type="ChEBI" id="CHEBI:15379"/>
        <dbReference type="ChEBI" id="CHEBI:28689"/>
        <dbReference type="ChEBI" id="CHEBI:28750"/>
        <dbReference type="ChEBI" id="CHEBI:30089"/>
        <dbReference type="ChEBI" id="CHEBI:57618"/>
        <dbReference type="ChEBI" id="CHEBI:58210"/>
        <dbReference type="EC" id="1.14.14.32"/>
    </reaction>
    <physiologicalReaction direction="left-to-right" evidence="35">
        <dbReference type="Rhea" id="RHEA:50245"/>
    </physiologicalReaction>
</comment>
<keyword evidence="15" id="KW-0503">Monooxygenase</keyword>
<dbReference type="PANTHER" id="PTHR24289:SF13">
    <property type="entry name" value="STEROID 17-ALPHA-HYDROXYLASE_17,20 LYASE"/>
    <property type="match status" value="1"/>
</dbReference>
<evidence type="ECO:0000256" key="3">
    <source>
        <dbReference type="ARBA" id="ARBA00004586"/>
    </source>
</evidence>
<dbReference type="PRINTS" id="PR00463">
    <property type="entry name" value="EP450I"/>
</dbReference>
<evidence type="ECO:0000256" key="24">
    <source>
        <dbReference type="ARBA" id="ARBA00032402"/>
    </source>
</evidence>
<evidence type="ECO:0000256" key="15">
    <source>
        <dbReference type="ARBA" id="ARBA00023033"/>
    </source>
</evidence>
<comment type="catalytic activity">
    <reaction evidence="36">
        <text>16alpha,17alpha-dihydroxypregnenolone + reduced [NADPH--hemoprotein reductase] + O2 = 3beta,16alpha-dihydroxy-androst-5-en-17-one + acetate + oxidized [NADPH--hemoprotein reductase] + H2O + 2 H(+)</text>
        <dbReference type="Rhea" id="RHEA:53224"/>
        <dbReference type="Rhea" id="RHEA-COMP:11964"/>
        <dbReference type="Rhea" id="RHEA-COMP:11965"/>
        <dbReference type="ChEBI" id="CHEBI:15377"/>
        <dbReference type="ChEBI" id="CHEBI:15378"/>
        <dbReference type="ChEBI" id="CHEBI:15379"/>
        <dbReference type="ChEBI" id="CHEBI:27771"/>
        <dbReference type="ChEBI" id="CHEBI:30089"/>
        <dbReference type="ChEBI" id="CHEBI:57618"/>
        <dbReference type="ChEBI" id="CHEBI:58210"/>
        <dbReference type="ChEBI" id="CHEBI:137049"/>
    </reaction>
    <physiologicalReaction direction="left-to-right" evidence="36">
        <dbReference type="Rhea" id="RHEA:53225"/>
    </physiologicalReaction>
</comment>
<comment type="pathway">
    <text evidence="25">Steroid biosynthesis; glucocorticoid biosynthesis.</text>
</comment>
<accession>A0AAD4TQP9</accession>
<evidence type="ECO:0000256" key="33">
    <source>
        <dbReference type="ARBA" id="ARBA00048534"/>
    </source>
</evidence>
<evidence type="ECO:0000256" key="28">
    <source>
        <dbReference type="ARBA" id="ARBA00047502"/>
    </source>
</evidence>
<keyword evidence="40" id="KW-1185">Reference proteome</keyword>
<dbReference type="Pfam" id="PF00067">
    <property type="entry name" value="p450"/>
    <property type="match status" value="2"/>
</dbReference>
<dbReference type="InterPro" id="IPR036396">
    <property type="entry name" value="Cyt_P450_sf"/>
</dbReference>
<dbReference type="AlphaFoldDB" id="A0AAD4TQP9"/>
<evidence type="ECO:0000256" key="11">
    <source>
        <dbReference type="ARBA" id="ARBA00022824"/>
    </source>
</evidence>
<evidence type="ECO:0000256" key="12">
    <source>
        <dbReference type="ARBA" id="ARBA00022848"/>
    </source>
</evidence>
<dbReference type="GO" id="GO:0020037">
    <property type="term" value="F:heme binding"/>
    <property type="evidence" value="ECO:0007669"/>
    <property type="project" value="InterPro"/>
</dbReference>
<evidence type="ECO:0000256" key="32">
    <source>
        <dbReference type="ARBA" id="ARBA00048442"/>
    </source>
</evidence>
<evidence type="ECO:0000256" key="13">
    <source>
        <dbReference type="ARBA" id="ARBA00023002"/>
    </source>
</evidence>
<keyword evidence="13" id="KW-0560">Oxidoreductase</keyword>
<evidence type="ECO:0000256" key="5">
    <source>
        <dbReference type="ARBA" id="ARBA00010617"/>
    </source>
</evidence>
<evidence type="ECO:0000256" key="4">
    <source>
        <dbReference type="ARBA" id="ARBA00004972"/>
    </source>
</evidence>
<comment type="cofactor">
    <cofactor evidence="1 37">
        <name>heme</name>
        <dbReference type="ChEBI" id="CHEBI:30413"/>
    </cofactor>
</comment>
<feature type="signal peptide" evidence="38">
    <location>
        <begin position="1"/>
        <end position="24"/>
    </location>
</feature>
<evidence type="ECO:0000256" key="9">
    <source>
        <dbReference type="ARBA" id="ARBA00022617"/>
    </source>
</evidence>
<name>A0AAD4TQP9_OVIAM</name>
<sequence length="904" mass="101652">MWVLLAVFLLTLAYLFWLKTKHSGAKYPRSLPSLPLVGSLPFLPRRGQQHENFFKLQEKYGPIYSFRLGSKTTVMIGHHQLAREVLLKKGKEFSGRPKVATLDILSDNQKGIAFADHGAHWQLHRKLVLNAFALFKDGNLKLEKIINQEANVLCDFLATQHGQSIDLSEPLSLAVTNIISFICFNFSFKNEDPALKAIQNVNDGILEVLSKEVLLDIFPALKIFPSKAMEKMKGCVETRNELLSEILEKCQENFTSDSITNLLHILMQAKVNADNNNTGPEQDSKLLSNRHMLATIADIFGAGVETTTSVIKWIVAYLLHHPSLKKRIQDSIDQNIGFNRTPTISDRNRLVLLEATIREVLRIRPVAPMLIPHKAIIDSSIGDLTIDKGTDVVVNLWALHHNEKEWQQPDLFMPERFLDPTGTQLISPSLSYLPFGAGPRSCVGEMLARQELFLFMSRLLQRFNLEIPDDGKLPSLEGNPSLVLQIKPFKVKIEATLDILSDNQKGIAFADHGAHWQLHRKLVLNAFALFKDGNLKLEKIINQEANVLCDFLATQHGQSIDLSEPLSLAVTNIISFICFNFSFKNEDPALKAIQNVNDGILEVLSKEVLLDIFPALKIFPSKAMEKMKGCVETRNELLSEILEKCQENFTSDSITNLLHILMQAKVNADNNNTGPEQDSKLLSNRHMLATIADIFGAGVETTTSVIKWIVAYLLHHPSLKKRIQDSIDQNIGFNRTPTISDRNRLVLLEATIREVLRIRPVAPMLIPHKAIIDSSIGDLTIDKGTDVVVNLWALHHNEKEWQQPDLFMPERFLDPTGTQLISPSLSYLPFGAGPRSCVGEMLARQELFLFMSRLLQRFNLEIPDDGKLPSLEGNPSLVLQIKPFKVKIEVRQAWKEAQAEGSTS</sequence>